<accession>A0A1M5VGS4</accession>
<dbReference type="OrthoDB" id="9816190at2"/>
<dbReference type="Proteomes" id="UP000183954">
    <property type="component" value="Unassembled WGS sequence"/>
</dbReference>
<protein>
    <recommendedName>
        <fullName evidence="3">Vitamin B12 dependent methionine synthase, activation domain</fullName>
    </recommendedName>
</protein>
<evidence type="ECO:0008006" key="3">
    <source>
        <dbReference type="Google" id="ProtNLM"/>
    </source>
</evidence>
<dbReference type="InterPro" id="IPR037010">
    <property type="entry name" value="VitB12-dep_Met_synth_activ_sf"/>
</dbReference>
<proteinExistence type="predicted"/>
<reference evidence="2" key="1">
    <citation type="submission" date="2016-11" db="EMBL/GenBank/DDBJ databases">
        <authorList>
            <person name="Varghese N."/>
            <person name="Submissions S."/>
        </authorList>
    </citation>
    <scope>NUCLEOTIDE SEQUENCE [LARGE SCALE GENOMIC DNA]</scope>
    <source>
        <strain evidence="2">DSM 15449</strain>
    </source>
</reference>
<dbReference type="SUPFAM" id="SSF56507">
    <property type="entry name" value="Methionine synthase activation domain-like"/>
    <property type="match status" value="1"/>
</dbReference>
<evidence type="ECO:0000313" key="2">
    <source>
        <dbReference type="Proteomes" id="UP000183954"/>
    </source>
</evidence>
<keyword evidence="2" id="KW-1185">Reference proteome</keyword>
<dbReference type="Gene3D" id="3.40.109.40">
    <property type="match status" value="1"/>
</dbReference>
<organism evidence="1 2">
    <name type="scientific">Desulfosporosinus lacus DSM 15449</name>
    <dbReference type="NCBI Taxonomy" id="1121420"/>
    <lineage>
        <taxon>Bacteria</taxon>
        <taxon>Bacillati</taxon>
        <taxon>Bacillota</taxon>
        <taxon>Clostridia</taxon>
        <taxon>Eubacteriales</taxon>
        <taxon>Desulfitobacteriaceae</taxon>
        <taxon>Desulfosporosinus</taxon>
    </lineage>
</organism>
<name>A0A1M5VGS4_9FIRM</name>
<evidence type="ECO:0000313" key="1">
    <source>
        <dbReference type="EMBL" id="SHH74426.1"/>
    </source>
</evidence>
<dbReference type="AlphaFoldDB" id="A0A1M5VGS4"/>
<gene>
    <name evidence="1" type="ORF">SAMN02746098_01344</name>
</gene>
<sequence length="244" mass="26752">MEYIKWDNLKLDTSEIYRRIGMPDADSKRSENFKPTIEEMRVKALGLVDARCIYGYVPVEVTGPGEILIANQYPVGAAASFFEGAQEVLIAIQTIGSRLEEESMRLFQDGEMLDGMVLDGCGTVALDEALELLRGMVVKQVSDRGLQTGHNLCPGGYQIPLEAQKILFTLLDGGELGISLGETMLMSPIKSHTLVIPVGEKLTKPNLSCAITCEMCVEQQNCAHSRLKFGKPKSVKTEDQAPNI</sequence>
<dbReference type="RefSeq" id="WP_073028736.1">
    <property type="nucleotide sequence ID" value="NZ_FQXJ01000004.1"/>
</dbReference>
<dbReference type="GO" id="GO:0008705">
    <property type="term" value="F:methionine synthase activity"/>
    <property type="evidence" value="ECO:0007669"/>
    <property type="project" value="InterPro"/>
</dbReference>
<dbReference type="EMBL" id="FQXJ01000004">
    <property type="protein sequence ID" value="SHH74426.1"/>
    <property type="molecule type" value="Genomic_DNA"/>
</dbReference>
<dbReference type="STRING" id="1121420.SAMN02746098_01344"/>